<evidence type="ECO:0000259" key="10">
    <source>
        <dbReference type="Pfam" id="PF08790"/>
    </source>
</evidence>
<keyword evidence="2" id="KW-0479">Metal-binding</keyword>
<keyword evidence="4 8" id="KW-0863">Zinc-finger</keyword>
<name>A0AAE0P6J5_9PEZI</name>
<evidence type="ECO:0000256" key="5">
    <source>
        <dbReference type="ARBA" id="ARBA00022833"/>
    </source>
</evidence>
<proteinExistence type="inferred from homology"/>
<dbReference type="GO" id="GO:0005730">
    <property type="term" value="C:nucleolus"/>
    <property type="evidence" value="ECO:0007669"/>
    <property type="project" value="TreeGrafter"/>
</dbReference>
<organism evidence="11 12">
    <name type="scientific">Podospora didyma</name>
    <dbReference type="NCBI Taxonomy" id="330526"/>
    <lineage>
        <taxon>Eukaryota</taxon>
        <taxon>Fungi</taxon>
        <taxon>Dikarya</taxon>
        <taxon>Ascomycota</taxon>
        <taxon>Pezizomycotina</taxon>
        <taxon>Sordariomycetes</taxon>
        <taxon>Sordariomycetidae</taxon>
        <taxon>Sordariales</taxon>
        <taxon>Podosporaceae</taxon>
        <taxon>Podospora</taxon>
    </lineage>
</organism>
<dbReference type="FunFam" id="3.30.1490.490:FF:000001">
    <property type="entry name" value="cell growth-regulating nucleolar protein-like"/>
    <property type="match status" value="1"/>
</dbReference>
<dbReference type="GO" id="GO:0006364">
    <property type="term" value="P:rRNA processing"/>
    <property type="evidence" value="ECO:0007669"/>
    <property type="project" value="TreeGrafter"/>
</dbReference>
<dbReference type="InterPro" id="IPR039999">
    <property type="entry name" value="LYAR"/>
</dbReference>
<dbReference type="InterPro" id="IPR036236">
    <property type="entry name" value="Znf_C2H2_sf"/>
</dbReference>
<comment type="similarity">
    <text evidence="7">Belongs to the UPF0743 family.</text>
</comment>
<sequence length="434" mass="47863">MVSFSCESCGDIFTKKKLDQHQSRCRGCTFSCIDCMTHFPGTTHRTHTSCMTEDQKYQGALYKPKKAKTTPGATAFTAPAPPPPQAMAHPAYVEDIPDEYESWRDYEQHSDDDDRSAHPLPEAPTPPSAVQDSVNVFDFLVANATPTASSLSLPATAPVPLSEETALVRFDYEANGLVDSLTDLDEAAMVEYGSGPVPGSFETPAPKAMRKKNKDGDREVKKDKKRKRLHVETDQIMTDAPPVLHSGLTGGLNRLMSRPSVFPPSPDYSGGDVAETPASPLKKSKHSKHHKPSRTEGLGNSLMAMIAAGSKPKTKKRKSTTSTSASTSTKKKSQKRLDSTKEPRLLEFARPGSKDSKEGNEMVIFKPRADQFLSFVNKGPESERGCSMNKALKRFHRERTASGTSLSKLMEEKELWRSLRMRKNERGEIVLFSV</sequence>
<evidence type="ECO:0000256" key="4">
    <source>
        <dbReference type="ARBA" id="ARBA00022771"/>
    </source>
</evidence>
<dbReference type="GO" id="GO:0008270">
    <property type="term" value="F:zinc ion binding"/>
    <property type="evidence" value="ECO:0007669"/>
    <property type="project" value="UniProtKB-KW"/>
</dbReference>
<feature type="domain" description="Zinc finger C2H2 LYAR-type" evidence="10">
    <location>
        <begin position="30"/>
        <end position="57"/>
    </location>
</feature>
<accession>A0AAE0P6J5</accession>
<keyword evidence="5" id="KW-0862">Zinc</keyword>
<dbReference type="AlphaFoldDB" id="A0AAE0P6J5"/>
<reference evidence="11" key="1">
    <citation type="journal article" date="2023" name="Mol. Phylogenet. Evol.">
        <title>Genome-scale phylogeny and comparative genomics of the fungal order Sordariales.</title>
        <authorList>
            <person name="Hensen N."/>
            <person name="Bonometti L."/>
            <person name="Westerberg I."/>
            <person name="Brannstrom I.O."/>
            <person name="Guillou S."/>
            <person name="Cros-Aarteil S."/>
            <person name="Calhoun S."/>
            <person name="Haridas S."/>
            <person name="Kuo A."/>
            <person name="Mondo S."/>
            <person name="Pangilinan J."/>
            <person name="Riley R."/>
            <person name="LaButti K."/>
            <person name="Andreopoulos B."/>
            <person name="Lipzen A."/>
            <person name="Chen C."/>
            <person name="Yan M."/>
            <person name="Daum C."/>
            <person name="Ng V."/>
            <person name="Clum A."/>
            <person name="Steindorff A."/>
            <person name="Ohm R.A."/>
            <person name="Martin F."/>
            <person name="Silar P."/>
            <person name="Natvig D.O."/>
            <person name="Lalanne C."/>
            <person name="Gautier V."/>
            <person name="Ament-Velasquez S.L."/>
            <person name="Kruys A."/>
            <person name="Hutchinson M.I."/>
            <person name="Powell A.J."/>
            <person name="Barry K."/>
            <person name="Miller A.N."/>
            <person name="Grigoriev I.V."/>
            <person name="Debuchy R."/>
            <person name="Gladieux P."/>
            <person name="Hiltunen Thoren M."/>
            <person name="Johannesson H."/>
        </authorList>
    </citation>
    <scope>NUCLEOTIDE SEQUENCE</scope>
    <source>
        <strain evidence="11">CBS 232.78</strain>
    </source>
</reference>
<evidence type="ECO:0000256" key="6">
    <source>
        <dbReference type="ARBA" id="ARBA00023242"/>
    </source>
</evidence>
<dbReference type="EMBL" id="JAULSW010000001">
    <property type="protein sequence ID" value="KAK3394246.1"/>
    <property type="molecule type" value="Genomic_DNA"/>
</dbReference>
<feature type="region of interest" description="Disordered" evidence="9">
    <location>
        <begin position="106"/>
        <end position="130"/>
    </location>
</feature>
<evidence type="ECO:0000256" key="1">
    <source>
        <dbReference type="ARBA" id="ARBA00004123"/>
    </source>
</evidence>
<dbReference type="SUPFAM" id="SSF57667">
    <property type="entry name" value="beta-beta-alpha zinc fingers"/>
    <property type="match status" value="2"/>
</dbReference>
<dbReference type="GO" id="GO:0000122">
    <property type="term" value="P:negative regulation of transcription by RNA polymerase II"/>
    <property type="evidence" value="ECO:0007669"/>
    <property type="project" value="TreeGrafter"/>
</dbReference>
<dbReference type="Pfam" id="PF08790">
    <property type="entry name" value="zf-LYAR"/>
    <property type="match status" value="1"/>
</dbReference>
<keyword evidence="12" id="KW-1185">Reference proteome</keyword>
<dbReference type="PANTHER" id="PTHR13100">
    <property type="entry name" value="CELL GROWTH-REGULATING NUCLEOLAR PROTEIN LYAR"/>
    <property type="match status" value="1"/>
</dbReference>
<evidence type="ECO:0000313" key="12">
    <source>
        <dbReference type="Proteomes" id="UP001285441"/>
    </source>
</evidence>
<protein>
    <recommendedName>
        <fullName evidence="10">Zinc finger C2H2 LYAR-type domain-containing protein</fullName>
    </recommendedName>
</protein>
<comment type="caution">
    <text evidence="11">The sequence shown here is derived from an EMBL/GenBank/DDBJ whole genome shotgun (WGS) entry which is preliminary data.</text>
</comment>
<dbReference type="PROSITE" id="PS51804">
    <property type="entry name" value="ZF_C2HC_LYAR"/>
    <property type="match status" value="2"/>
</dbReference>
<keyword evidence="3" id="KW-0677">Repeat</keyword>
<feature type="compositionally biased region" description="Basic residues" evidence="9">
    <location>
        <begin position="282"/>
        <end position="292"/>
    </location>
</feature>
<keyword evidence="6" id="KW-0539">Nucleus</keyword>
<dbReference type="GO" id="GO:0003677">
    <property type="term" value="F:DNA binding"/>
    <property type="evidence" value="ECO:0007669"/>
    <property type="project" value="InterPro"/>
</dbReference>
<evidence type="ECO:0000256" key="7">
    <source>
        <dbReference type="ARBA" id="ARBA00061084"/>
    </source>
</evidence>
<feature type="region of interest" description="Disordered" evidence="9">
    <location>
        <begin position="198"/>
        <end position="358"/>
    </location>
</feature>
<dbReference type="InterPro" id="IPR014898">
    <property type="entry name" value="Znf_C2H2_LYAR"/>
</dbReference>
<dbReference type="Proteomes" id="UP001285441">
    <property type="component" value="Unassembled WGS sequence"/>
</dbReference>
<evidence type="ECO:0000256" key="9">
    <source>
        <dbReference type="SAM" id="MobiDB-lite"/>
    </source>
</evidence>
<evidence type="ECO:0000256" key="3">
    <source>
        <dbReference type="ARBA" id="ARBA00022737"/>
    </source>
</evidence>
<evidence type="ECO:0000256" key="8">
    <source>
        <dbReference type="PROSITE-ProRule" id="PRU01145"/>
    </source>
</evidence>
<evidence type="ECO:0000256" key="2">
    <source>
        <dbReference type="ARBA" id="ARBA00022723"/>
    </source>
</evidence>
<evidence type="ECO:0000313" key="11">
    <source>
        <dbReference type="EMBL" id="KAK3394246.1"/>
    </source>
</evidence>
<comment type="subcellular location">
    <subcellularLocation>
        <location evidence="1">Nucleus</location>
    </subcellularLocation>
</comment>
<gene>
    <name evidence="11" type="ORF">B0H63DRAFT_40917</name>
</gene>
<dbReference type="Gene3D" id="3.30.1490.490">
    <property type="match status" value="1"/>
</dbReference>
<dbReference type="PANTHER" id="PTHR13100:SF10">
    <property type="entry name" value="CELL GROWTH-REGULATING NUCLEOLAR PROTEIN"/>
    <property type="match status" value="1"/>
</dbReference>
<feature type="compositionally biased region" description="Basic and acidic residues" evidence="9">
    <location>
        <begin position="335"/>
        <end position="358"/>
    </location>
</feature>
<reference evidence="11" key="2">
    <citation type="submission" date="2023-06" db="EMBL/GenBank/DDBJ databases">
        <authorList>
            <consortium name="Lawrence Berkeley National Laboratory"/>
            <person name="Haridas S."/>
            <person name="Hensen N."/>
            <person name="Bonometti L."/>
            <person name="Westerberg I."/>
            <person name="Brannstrom I.O."/>
            <person name="Guillou S."/>
            <person name="Cros-Aarteil S."/>
            <person name="Calhoun S."/>
            <person name="Kuo A."/>
            <person name="Mondo S."/>
            <person name="Pangilinan J."/>
            <person name="Riley R."/>
            <person name="LaButti K."/>
            <person name="Andreopoulos B."/>
            <person name="Lipzen A."/>
            <person name="Chen C."/>
            <person name="Yanf M."/>
            <person name="Daum C."/>
            <person name="Ng V."/>
            <person name="Clum A."/>
            <person name="Steindorff A."/>
            <person name="Ohm R."/>
            <person name="Martin F."/>
            <person name="Silar P."/>
            <person name="Natvig D."/>
            <person name="Lalanne C."/>
            <person name="Gautier V."/>
            <person name="Ament-velasquez S.L."/>
            <person name="Kruys A."/>
            <person name="Hutchinson M.I."/>
            <person name="Powell A.J."/>
            <person name="Barry K."/>
            <person name="Miller A.N."/>
            <person name="Grigoriev I.V."/>
            <person name="Debuchy R."/>
            <person name="Gladieux P."/>
            <person name="Thoren M.H."/>
            <person name="Johannesson H."/>
        </authorList>
    </citation>
    <scope>NUCLEOTIDE SEQUENCE</scope>
    <source>
        <strain evidence="11">CBS 232.78</strain>
    </source>
</reference>